<dbReference type="InterPro" id="IPR005552">
    <property type="entry name" value="Scramblase"/>
</dbReference>
<proteinExistence type="inferred from homology"/>
<dbReference type="OrthoDB" id="191150at2759"/>
<dbReference type="EMBL" id="CAJJDO010000062">
    <property type="protein sequence ID" value="CAD8175193.1"/>
    <property type="molecule type" value="Genomic_DNA"/>
</dbReference>
<protein>
    <recommendedName>
        <fullName evidence="2">Phospholipid scramblase</fullName>
    </recommendedName>
</protein>
<comment type="similarity">
    <text evidence="1 2">Belongs to the phospholipid scramblase family.</text>
</comment>
<organism evidence="3 4">
    <name type="scientific">Paramecium pentaurelia</name>
    <dbReference type="NCBI Taxonomy" id="43138"/>
    <lineage>
        <taxon>Eukaryota</taxon>
        <taxon>Sar</taxon>
        <taxon>Alveolata</taxon>
        <taxon>Ciliophora</taxon>
        <taxon>Intramacronucleata</taxon>
        <taxon>Oligohymenophorea</taxon>
        <taxon>Peniculida</taxon>
        <taxon>Parameciidae</taxon>
        <taxon>Paramecium</taxon>
    </lineage>
</organism>
<evidence type="ECO:0000313" key="3">
    <source>
        <dbReference type="EMBL" id="CAD8175193.1"/>
    </source>
</evidence>
<gene>
    <name evidence="3" type="ORF">PPENT_87.1.T0620219</name>
</gene>
<dbReference type="PANTHER" id="PTHR23248">
    <property type="entry name" value="PHOSPHOLIPID SCRAMBLASE-RELATED"/>
    <property type="match status" value="1"/>
</dbReference>
<sequence length="279" mass="32296">MNSKKNTQNDCNLSLDSNIQINIDSVENDAFSKIDFVYVAQRFDVFTTSSNCDNQNFYFIYAMDNLNTDIEQKKSKPYFKANAETECHERITLPSSCRSFNMEVKQNLSSTNQKLLFTLNRNYKCTCLCLNRPDIKVQGSSGSTIGYVRSSLFSIQKTVEIFDANNNLLFNIKGIWNQFQTYCYLPCGFCKTISFDILNKFNKKIAEIKKIGQKKGCCYECMLNVESEYVVQFPKLSSQDEKALILSGVFFLDYNYYEERYSDMCCLCMQRCCCSQCIE</sequence>
<dbReference type="Pfam" id="PF03803">
    <property type="entry name" value="Scramblase"/>
    <property type="match status" value="1"/>
</dbReference>
<evidence type="ECO:0000313" key="4">
    <source>
        <dbReference type="Proteomes" id="UP000689195"/>
    </source>
</evidence>
<dbReference type="PANTHER" id="PTHR23248:SF9">
    <property type="entry name" value="PHOSPHOLIPID SCRAMBLASE"/>
    <property type="match status" value="1"/>
</dbReference>
<dbReference type="GO" id="GO:0017128">
    <property type="term" value="F:phospholipid scramblase activity"/>
    <property type="evidence" value="ECO:0007669"/>
    <property type="project" value="InterPro"/>
</dbReference>
<comment type="caution">
    <text evidence="3">The sequence shown here is derived from an EMBL/GenBank/DDBJ whole genome shotgun (WGS) entry which is preliminary data.</text>
</comment>
<accession>A0A8S1VFL8</accession>
<name>A0A8S1VFL8_9CILI</name>
<evidence type="ECO:0000256" key="1">
    <source>
        <dbReference type="ARBA" id="ARBA00005350"/>
    </source>
</evidence>
<dbReference type="Proteomes" id="UP000689195">
    <property type="component" value="Unassembled WGS sequence"/>
</dbReference>
<dbReference type="AlphaFoldDB" id="A0A8S1VFL8"/>
<keyword evidence="4" id="KW-1185">Reference proteome</keyword>
<reference evidence="3" key="1">
    <citation type="submission" date="2021-01" db="EMBL/GenBank/DDBJ databases">
        <authorList>
            <consortium name="Genoscope - CEA"/>
            <person name="William W."/>
        </authorList>
    </citation>
    <scope>NUCLEOTIDE SEQUENCE</scope>
</reference>
<dbReference type="GO" id="GO:0005886">
    <property type="term" value="C:plasma membrane"/>
    <property type="evidence" value="ECO:0007669"/>
    <property type="project" value="TreeGrafter"/>
</dbReference>
<evidence type="ECO:0000256" key="2">
    <source>
        <dbReference type="RuleBase" id="RU363116"/>
    </source>
</evidence>